<gene>
    <name evidence="6" type="ORF">CLV28_1249</name>
</gene>
<dbReference type="InterPro" id="IPR029066">
    <property type="entry name" value="PLP-binding_barrel"/>
</dbReference>
<evidence type="ECO:0000313" key="7">
    <source>
        <dbReference type="Proteomes" id="UP000231693"/>
    </source>
</evidence>
<dbReference type="CDD" id="cd00635">
    <property type="entry name" value="PLPDE_III_YBL036c_like"/>
    <property type="match status" value="1"/>
</dbReference>
<dbReference type="GO" id="GO:0030170">
    <property type="term" value="F:pyridoxal phosphate binding"/>
    <property type="evidence" value="ECO:0007669"/>
    <property type="project" value="UniProtKB-UniRule"/>
</dbReference>
<dbReference type="RefSeq" id="WP_100422481.1">
    <property type="nucleotide sequence ID" value="NZ_BOOX01000019.1"/>
</dbReference>
<dbReference type="AlphaFoldDB" id="A0A2M9CPE2"/>
<dbReference type="PANTHER" id="PTHR10146:SF14">
    <property type="entry name" value="PYRIDOXAL PHOSPHATE HOMEOSTASIS PROTEIN"/>
    <property type="match status" value="1"/>
</dbReference>
<evidence type="ECO:0000256" key="4">
    <source>
        <dbReference type="RuleBase" id="RU004514"/>
    </source>
</evidence>
<dbReference type="NCBIfam" id="TIGR00044">
    <property type="entry name" value="YggS family pyridoxal phosphate-dependent enzyme"/>
    <property type="match status" value="1"/>
</dbReference>
<comment type="caution">
    <text evidence="6">The sequence shown here is derived from an EMBL/GenBank/DDBJ whole genome shotgun (WGS) entry which is preliminary data.</text>
</comment>
<dbReference type="FunFam" id="3.20.20.10:FF:000018">
    <property type="entry name" value="Pyridoxal phosphate homeostasis protein"/>
    <property type="match status" value="1"/>
</dbReference>
<evidence type="ECO:0000313" key="6">
    <source>
        <dbReference type="EMBL" id="PJJ73771.1"/>
    </source>
</evidence>
<evidence type="ECO:0000256" key="3">
    <source>
        <dbReference type="PIRSR" id="PIRSR004848-1"/>
    </source>
</evidence>
<organism evidence="6 7">
    <name type="scientific">Sediminihabitans luteus</name>
    <dbReference type="NCBI Taxonomy" id="1138585"/>
    <lineage>
        <taxon>Bacteria</taxon>
        <taxon>Bacillati</taxon>
        <taxon>Actinomycetota</taxon>
        <taxon>Actinomycetes</taxon>
        <taxon>Micrococcales</taxon>
        <taxon>Cellulomonadaceae</taxon>
        <taxon>Sediminihabitans</taxon>
    </lineage>
</organism>
<dbReference type="HAMAP" id="MF_02087">
    <property type="entry name" value="PLP_homeostasis"/>
    <property type="match status" value="1"/>
</dbReference>
<feature type="modified residue" description="N6-(pyridoxal phosphate)lysine" evidence="2 3">
    <location>
        <position position="45"/>
    </location>
</feature>
<comment type="cofactor">
    <cofactor evidence="3">
        <name>pyridoxal 5'-phosphate</name>
        <dbReference type="ChEBI" id="CHEBI:597326"/>
    </cofactor>
</comment>
<protein>
    <recommendedName>
        <fullName evidence="2">Pyridoxal phosphate homeostasis protein</fullName>
        <shortName evidence="2">PLP homeostasis protein</shortName>
    </recommendedName>
</protein>
<dbReference type="InterPro" id="IPR001608">
    <property type="entry name" value="Ala_racemase_N"/>
</dbReference>
<name>A0A2M9CPE2_9CELL</name>
<accession>A0A2M9CPE2</accession>
<dbReference type="InterPro" id="IPR011078">
    <property type="entry name" value="PyrdxlP_homeostasis"/>
</dbReference>
<evidence type="ECO:0000256" key="1">
    <source>
        <dbReference type="ARBA" id="ARBA00022898"/>
    </source>
</evidence>
<comment type="similarity">
    <text evidence="2 4">Belongs to the pyridoxal phosphate-binding protein YggS/PROSC family.</text>
</comment>
<dbReference type="PANTHER" id="PTHR10146">
    <property type="entry name" value="PROLINE SYNTHETASE CO-TRANSCRIBED BACTERIAL HOMOLOG PROTEIN"/>
    <property type="match status" value="1"/>
</dbReference>
<dbReference type="Pfam" id="PF01168">
    <property type="entry name" value="Ala_racemase_N"/>
    <property type="match status" value="1"/>
</dbReference>
<keyword evidence="7" id="KW-1185">Reference proteome</keyword>
<reference evidence="6 7" key="1">
    <citation type="submission" date="2017-11" db="EMBL/GenBank/DDBJ databases">
        <title>Genomic Encyclopedia of Archaeal and Bacterial Type Strains, Phase II (KMG-II): From Individual Species to Whole Genera.</title>
        <authorList>
            <person name="Goeker M."/>
        </authorList>
    </citation>
    <scope>NUCLEOTIDE SEQUENCE [LARGE SCALE GENOMIC DNA]</scope>
    <source>
        <strain evidence="6 7">DSM 25478</strain>
    </source>
</reference>
<dbReference type="Proteomes" id="UP000231693">
    <property type="component" value="Unassembled WGS sequence"/>
</dbReference>
<sequence>MPASATSPSPRTIADRYAEVVARVSDAAHAAGRDPAEVRVLVATKTQDADAVREVVAAGATLIGENRVQELTAKADAIADLVAAGAVTVHLIGPLQRNKVNPVLATATGVESVDSLALAQALSSRCVRDARTLDVMVQVNVSGEATKSGTTPDDAPDLALAVATLPGLRLTGFMTIGAHTRDAATVRAGFARLRGVRDAVAASGAPGTEHARELSMGMSSDLELAVGEGATVVRVGTAVFGARPPA</sequence>
<dbReference type="OrthoDB" id="9804072at2"/>
<feature type="domain" description="Alanine racemase N-terminal" evidence="5">
    <location>
        <begin position="49"/>
        <end position="244"/>
    </location>
</feature>
<keyword evidence="1 2" id="KW-0663">Pyridoxal phosphate</keyword>
<comment type="function">
    <text evidence="2">Pyridoxal 5'-phosphate (PLP)-binding protein, which is involved in PLP homeostasis.</text>
</comment>
<dbReference type="PIRSF" id="PIRSF004848">
    <property type="entry name" value="YBL036c_PLPDEIII"/>
    <property type="match status" value="1"/>
</dbReference>
<dbReference type="SUPFAM" id="SSF51419">
    <property type="entry name" value="PLP-binding barrel"/>
    <property type="match status" value="1"/>
</dbReference>
<evidence type="ECO:0000256" key="2">
    <source>
        <dbReference type="HAMAP-Rule" id="MF_02087"/>
    </source>
</evidence>
<proteinExistence type="inferred from homology"/>
<dbReference type="EMBL" id="PGFE01000002">
    <property type="protein sequence ID" value="PJJ73771.1"/>
    <property type="molecule type" value="Genomic_DNA"/>
</dbReference>
<evidence type="ECO:0000259" key="5">
    <source>
        <dbReference type="Pfam" id="PF01168"/>
    </source>
</evidence>
<dbReference type="Gene3D" id="3.20.20.10">
    <property type="entry name" value="Alanine racemase"/>
    <property type="match status" value="1"/>
</dbReference>